<feature type="compositionally biased region" description="Basic and acidic residues" evidence="6">
    <location>
        <begin position="713"/>
        <end position="733"/>
    </location>
</feature>
<evidence type="ECO:0000256" key="6">
    <source>
        <dbReference type="SAM" id="MobiDB-lite"/>
    </source>
</evidence>
<feature type="region of interest" description="Disordered" evidence="6">
    <location>
        <begin position="881"/>
        <end position="901"/>
    </location>
</feature>
<evidence type="ECO:0000256" key="1">
    <source>
        <dbReference type="ARBA" id="ARBA00004123"/>
    </source>
</evidence>
<feature type="region of interest" description="Disordered" evidence="6">
    <location>
        <begin position="694"/>
        <end position="864"/>
    </location>
</feature>
<dbReference type="SMART" id="SM00717">
    <property type="entry name" value="SANT"/>
    <property type="match status" value="5"/>
</dbReference>
<feature type="domain" description="Myb-like" evidence="7">
    <location>
        <begin position="344"/>
        <end position="440"/>
    </location>
</feature>
<gene>
    <name evidence="10" type="primary">LOC110422670</name>
</gene>
<evidence type="ECO:0000313" key="9">
    <source>
        <dbReference type="Proteomes" id="UP000504621"/>
    </source>
</evidence>
<dbReference type="SUPFAM" id="SSF46689">
    <property type="entry name" value="Homeodomain-like"/>
    <property type="match status" value="3"/>
</dbReference>
<evidence type="ECO:0000256" key="2">
    <source>
        <dbReference type="ARBA" id="ARBA00023015"/>
    </source>
</evidence>
<evidence type="ECO:0000259" key="7">
    <source>
        <dbReference type="PROSITE" id="PS50090"/>
    </source>
</evidence>
<evidence type="ECO:0000313" key="10">
    <source>
        <dbReference type="RefSeq" id="XP_021292349.1"/>
    </source>
</evidence>
<evidence type="ECO:0000256" key="4">
    <source>
        <dbReference type="ARBA" id="ARBA00023163"/>
    </source>
</evidence>
<evidence type="ECO:0000259" key="8">
    <source>
        <dbReference type="PROSITE" id="PS51294"/>
    </source>
</evidence>
<dbReference type="GO" id="GO:0000978">
    <property type="term" value="F:RNA polymerase II cis-regulatory region sequence-specific DNA binding"/>
    <property type="evidence" value="ECO:0007669"/>
    <property type="project" value="TreeGrafter"/>
</dbReference>
<reference evidence="10" key="1">
    <citation type="submission" date="2025-08" db="UniProtKB">
        <authorList>
            <consortium name="RefSeq"/>
        </authorList>
    </citation>
    <scope>IDENTIFICATION</scope>
    <source>
        <tissue evidence="10">Leaf</tissue>
    </source>
</reference>
<name>A0A6J1B124_9ROSI</name>
<dbReference type="Pfam" id="PF00249">
    <property type="entry name" value="Myb_DNA-binding"/>
    <property type="match status" value="2"/>
</dbReference>
<dbReference type="InterPro" id="IPR001005">
    <property type="entry name" value="SANT/Myb"/>
</dbReference>
<feature type="compositionally biased region" description="Polar residues" evidence="6">
    <location>
        <begin position="799"/>
        <end position="808"/>
    </location>
</feature>
<dbReference type="Pfam" id="PF13921">
    <property type="entry name" value="Myb_DNA-bind_6"/>
    <property type="match status" value="1"/>
</dbReference>
<dbReference type="AlphaFoldDB" id="A0A6J1B124"/>
<dbReference type="GO" id="GO:0042796">
    <property type="term" value="P:snRNA transcription by RNA polymerase III"/>
    <property type="evidence" value="ECO:0007669"/>
    <property type="project" value="TreeGrafter"/>
</dbReference>
<dbReference type="GO" id="GO:0019185">
    <property type="term" value="C:snRNA-activating protein complex"/>
    <property type="evidence" value="ECO:0007669"/>
    <property type="project" value="TreeGrafter"/>
</dbReference>
<feature type="domain" description="HTH myb-type" evidence="8">
    <location>
        <begin position="497"/>
        <end position="545"/>
    </location>
</feature>
<dbReference type="GeneID" id="110422670"/>
<organism evidence="9 10">
    <name type="scientific">Herrania umbratica</name>
    <dbReference type="NCBI Taxonomy" id="108875"/>
    <lineage>
        <taxon>Eukaryota</taxon>
        <taxon>Viridiplantae</taxon>
        <taxon>Streptophyta</taxon>
        <taxon>Embryophyta</taxon>
        <taxon>Tracheophyta</taxon>
        <taxon>Spermatophyta</taxon>
        <taxon>Magnoliopsida</taxon>
        <taxon>eudicotyledons</taxon>
        <taxon>Gunneridae</taxon>
        <taxon>Pentapetalae</taxon>
        <taxon>rosids</taxon>
        <taxon>malvids</taxon>
        <taxon>Malvales</taxon>
        <taxon>Malvaceae</taxon>
        <taxon>Byttnerioideae</taxon>
        <taxon>Herrania</taxon>
    </lineage>
</organism>
<dbReference type="PANTHER" id="PTHR46621:SF1">
    <property type="entry name" value="SNRNA-ACTIVATING PROTEIN COMPLEX SUBUNIT 4"/>
    <property type="match status" value="1"/>
</dbReference>
<sequence length="1175" mass="132634">MSLHDQYDTGKEKEKEEEEVDEEEEEEEELSVSENDDSFDEDMEALKQACLRTGADLNDLQIAASDNDRPSTSDAAVSSAALAYSGSEDDMEIFRSIRSRFALSVDVCEPLSIQPPCFLPPISSDDDAEDDFETLRIIQRRFRAYSSNDTRGISTEDHIEKTEPIYTTSMPLQDATSNDICERFQDYEKAGNISHFSSDNVEMQPVGLVQWDHSHANELSTLADNSSRFPKSAQQLIDAIKKNRSYQKFLRSKLTQIESKIEENKKLKERVKILKDFQVSCKKITGRSLSINKDPRIQLISARKSRTSKDPEVNDKNVSADYGPPENSSVTNYRMALTKFPLALQRKKWSRGERENLVKGIRQQFQESALQVSVDWFSGADGSSGDGSNLDDIIATVKDLEITPERIREFLPKVNWDQLASMYVKGRSGAECETRWLNHEDPLINCNPWTAEEDKNLLFIVQEKGISNWFDIAVSLRSNRTPFQCLARYQRSLNACILKGDWTEEEDDQLRIAVEVFGECDWQSVASTLKGRTGTQCSNRWIKSLHPTRQRVGRWTHDEDKRLKVAVMLFGPKNWRKIAEVIPGRTQVQCRERWVNSLDPALNLGRWTKEEDLRLEAAIEEHGCCWSKVAACMPSRTDNQCWRRWKTLHPKAVPLLQEARRIRKATLISNFVDRESERPALGPNDFYMPLLLTNSTAEPENTNLPSKGKRKESRSESEKENDATLRQFSEQRTRKSCRKGAQACSSEVPGMMHENEAEAANGHDADRKKRRNPHSGNNNCIEPAQGVAYPKKRKRKPPSGSNNCTESVQDVVIQRKRRRKPPSGNNNCSDSVQDDAVQTEKRKQQSESNKCIEPMQDNSSSHSLSTLCVTTNNEAESFGHSLTIKREKHPKPSPKQCSKKRVHTEFGEEQSSVCSEDSEFSGATGGAEMMHNNGVEVDILGVDDASGKKSIAKPGSKRKTCMNLSTSQSSRIISAEDFENLPSSKKVEKRGNSSLRQHSRSRKSSELSGAKDDITLASFLQDKLKKSIPSFADGDEVKLAGFLRNKSKNRRHQISENAHLSIMKGAEQRDKTNQIQFGLQHCEAKTNCDGVIPENSMFRSSLKQTIMSSDMNIVGDGIVNDTVACHEVVREPERIDQDGNCEADGITLVQLRKRLKKRGPASSCMRRESELPSNG</sequence>
<dbReference type="Gene3D" id="1.10.10.60">
    <property type="entry name" value="Homeodomain-like"/>
    <property type="match status" value="5"/>
</dbReference>
<dbReference type="Proteomes" id="UP000504621">
    <property type="component" value="Unplaced"/>
</dbReference>
<dbReference type="InterPro" id="IPR009057">
    <property type="entry name" value="Homeodomain-like_sf"/>
</dbReference>
<dbReference type="RefSeq" id="XP_021292349.1">
    <property type="nucleotide sequence ID" value="XM_021436674.1"/>
</dbReference>
<feature type="domain" description="HTH myb-type" evidence="8">
    <location>
        <begin position="605"/>
        <end position="653"/>
    </location>
</feature>
<keyword evidence="2" id="KW-0805">Transcription regulation</keyword>
<evidence type="ECO:0000256" key="3">
    <source>
        <dbReference type="ARBA" id="ARBA00023125"/>
    </source>
</evidence>
<dbReference type="GO" id="GO:0001006">
    <property type="term" value="F:RNA polymerase III type 3 promoter sequence-specific DNA binding"/>
    <property type="evidence" value="ECO:0007669"/>
    <property type="project" value="TreeGrafter"/>
</dbReference>
<keyword evidence="4" id="KW-0804">Transcription</keyword>
<feature type="compositionally biased region" description="Basic and acidic residues" evidence="6">
    <location>
        <begin position="1"/>
        <end position="14"/>
    </location>
</feature>
<dbReference type="OrthoDB" id="2143914at2759"/>
<feature type="domain" description="Myb-like" evidence="7">
    <location>
        <begin position="499"/>
        <end position="545"/>
    </location>
</feature>
<feature type="region of interest" description="Disordered" evidence="6">
    <location>
        <begin position="982"/>
        <end position="1008"/>
    </location>
</feature>
<dbReference type="PROSITE" id="PS50090">
    <property type="entry name" value="MYB_LIKE"/>
    <property type="match status" value="5"/>
</dbReference>
<dbReference type="InterPro" id="IPR017930">
    <property type="entry name" value="Myb_dom"/>
</dbReference>
<feature type="region of interest" description="Disordered" evidence="6">
    <location>
        <begin position="1"/>
        <end position="46"/>
    </location>
</feature>
<feature type="domain" description="Myb-like" evidence="7">
    <location>
        <begin position="547"/>
        <end position="598"/>
    </location>
</feature>
<accession>A0A6J1B124</accession>
<evidence type="ECO:0000256" key="5">
    <source>
        <dbReference type="ARBA" id="ARBA00023242"/>
    </source>
</evidence>
<keyword evidence="3" id="KW-0238">DNA-binding</keyword>
<dbReference type="InterPro" id="IPR051575">
    <property type="entry name" value="Myb-like_DNA-bd"/>
</dbReference>
<dbReference type="FunFam" id="1.10.10.60:FF:000016">
    <property type="entry name" value="Transcriptional activator Myb isoform A"/>
    <property type="match status" value="1"/>
</dbReference>
<proteinExistence type="predicted"/>
<feature type="domain" description="Myb-like" evidence="7">
    <location>
        <begin position="599"/>
        <end position="649"/>
    </location>
</feature>
<feature type="compositionally biased region" description="Basic residues" evidence="6">
    <location>
        <begin position="886"/>
        <end position="901"/>
    </location>
</feature>
<feature type="compositionally biased region" description="Basic and acidic residues" evidence="6">
    <location>
        <begin position="753"/>
        <end position="767"/>
    </location>
</feature>
<comment type="subcellular location">
    <subcellularLocation>
        <location evidence="1">Nucleus</location>
    </subcellularLocation>
</comment>
<dbReference type="GO" id="GO:0042795">
    <property type="term" value="P:snRNA transcription by RNA polymerase II"/>
    <property type="evidence" value="ECO:0007669"/>
    <property type="project" value="TreeGrafter"/>
</dbReference>
<dbReference type="PANTHER" id="PTHR46621">
    <property type="entry name" value="SNRNA-ACTIVATING PROTEIN COMPLEX SUBUNIT 4"/>
    <property type="match status" value="1"/>
</dbReference>
<dbReference type="GO" id="GO:0005634">
    <property type="term" value="C:nucleus"/>
    <property type="evidence" value="ECO:0007669"/>
    <property type="project" value="UniProtKB-SubCell"/>
</dbReference>
<keyword evidence="9" id="KW-1185">Reference proteome</keyword>
<keyword evidence="5" id="KW-0539">Nucleus</keyword>
<feature type="region of interest" description="Disordered" evidence="6">
    <location>
        <begin position="305"/>
        <end position="326"/>
    </location>
</feature>
<dbReference type="CDD" id="cd00167">
    <property type="entry name" value="SANT"/>
    <property type="match status" value="4"/>
</dbReference>
<feature type="compositionally biased region" description="Acidic residues" evidence="6">
    <location>
        <begin position="15"/>
        <end position="43"/>
    </location>
</feature>
<feature type="domain" description="Myb-like" evidence="7">
    <location>
        <begin position="441"/>
        <end position="493"/>
    </location>
</feature>
<protein>
    <submittedName>
        <fullName evidence="10">Uncharacterized protein LOC110422670 isoform X1</fullName>
    </submittedName>
</protein>
<feature type="compositionally biased region" description="Polar residues" evidence="6">
    <location>
        <begin position="694"/>
        <end position="705"/>
    </location>
</feature>
<dbReference type="PROSITE" id="PS51294">
    <property type="entry name" value="HTH_MYB"/>
    <property type="match status" value="3"/>
</dbReference>
<feature type="domain" description="HTH myb-type" evidence="8">
    <location>
        <begin position="546"/>
        <end position="602"/>
    </location>
</feature>